<dbReference type="InterPro" id="IPR001647">
    <property type="entry name" value="HTH_TetR"/>
</dbReference>
<evidence type="ECO:0000259" key="5">
    <source>
        <dbReference type="PROSITE" id="PS50977"/>
    </source>
</evidence>
<keyword evidence="7" id="KW-1185">Reference proteome</keyword>
<sequence length="205" mass="22609">MTPSDRQRRTRRALVDGARALTAEHGLAGFTVEQLCELAGVSRRTFFNYFPTKESAVLGVDPDWDEAFLERFRSIPAHDRLGPLDDLASLTVDAFAEMGTTRDEARTMVAAVRREPRILAAFIEQDRTQEQRLTDAIVDRDGVDPLAARMTAVLLGAIVRTTAQQVFEGDGDLAEFADVLRAHLDAARSAMHDSPATPITRTKDA</sequence>
<evidence type="ECO:0000256" key="1">
    <source>
        <dbReference type="ARBA" id="ARBA00023015"/>
    </source>
</evidence>
<keyword evidence="1" id="KW-0805">Transcription regulation</keyword>
<dbReference type="Proteomes" id="UP001157160">
    <property type="component" value="Unassembled WGS sequence"/>
</dbReference>
<evidence type="ECO:0000313" key="7">
    <source>
        <dbReference type="Proteomes" id="UP001157160"/>
    </source>
</evidence>
<reference evidence="6 7" key="1">
    <citation type="journal article" date="2014" name="Int. J. Syst. Evol. Microbiol.">
        <title>Complete genome sequence of Corynebacterium casei LMG S-19264T (=DSM 44701T), isolated from a smear-ripened cheese.</title>
        <authorList>
            <consortium name="US DOE Joint Genome Institute (JGI-PGF)"/>
            <person name="Walter F."/>
            <person name="Albersmeier A."/>
            <person name="Kalinowski J."/>
            <person name="Ruckert C."/>
        </authorList>
    </citation>
    <scope>NUCLEOTIDE SEQUENCE [LARGE SCALE GENOMIC DNA]</scope>
    <source>
        <strain evidence="6 7">NBRC 112289</strain>
    </source>
</reference>
<dbReference type="Pfam" id="PF00440">
    <property type="entry name" value="TetR_N"/>
    <property type="match status" value="1"/>
</dbReference>
<dbReference type="PROSITE" id="PS50977">
    <property type="entry name" value="HTH_TETR_2"/>
    <property type="match status" value="1"/>
</dbReference>
<dbReference type="Gene3D" id="1.10.357.10">
    <property type="entry name" value="Tetracycline Repressor, domain 2"/>
    <property type="match status" value="1"/>
</dbReference>
<evidence type="ECO:0000313" key="6">
    <source>
        <dbReference type="EMBL" id="GMA27490.1"/>
    </source>
</evidence>
<name>A0AA37UC71_9MICO</name>
<gene>
    <name evidence="6" type="ORF">GCM10025874_07430</name>
</gene>
<feature type="domain" description="HTH tetR-type" evidence="5">
    <location>
        <begin position="8"/>
        <end position="68"/>
    </location>
</feature>
<comment type="caution">
    <text evidence="6">The sequence shown here is derived from an EMBL/GenBank/DDBJ whole genome shotgun (WGS) entry which is preliminary data.</text>
</comment>
<feature type="DNA-binding region" description="H-T-H motif" evidence="4">
    <location>
        <begin position="31"/>
        <end position="50"/>
    </location>
</feature>
<evidence type="ECO:0000256" key="3">
    <source>
        <dbReference type="ARBA" id="ARBA00023163"/>
    </source>
</evidence>
<dbReference type="SUPFAM" id="SSF46689">
    <property type="entry name" value="Homeodomain-like"/>
    <property type="match status" value="1"/>
</dbReference>
<keyword evidence="3" id="KW-0804">Transcription</keyword>
<accession>A0AA37UC71</accession>
<dbReference type="InterPro" id="IPR009057">
    <property type="entry name" value="Homeodomain-like_sf"/>
</dbReference>
<proteinExistence type="predicted"/>
<keyword evidence="2 4" id="KW-0238">DNA-binding</keyword>
<dbReference type="GO" id="GO:0000976">
    <property type="term" value="F:transcription cis-regulatory region binding"/>
    <property type="evidence" value="ECO:0007669"/>
    <property type="project" value="TreeGrafter"/>
</dbReference>
<organism evidence="6 7">
    <name type="scientific">Arenivirga flava</name>
    <dbReference type="NCBI Taxonomy" id="1930060"/>
    <lineage>
        <taxon>Bacteria</taxon>
        <taxon>Bacillati</taxon>
        <taxon>Actinomycetota</taxon>
        <taxon>Actinomycetes</taxon>
        <taxon>Micrococcales</taxon>
        <taxon>Microbacteriaceae</taxon>
        <taxon>Arenivirga</taxon>
    </lineage>
</organism>
<dbReference type="EMBL" id="BSUL01000001">
    <property type="protein sequence ID" value="GMA27490.1"/>
    <property type="molecule type" value="Genomic_DNA"/>
</dbReference>
<dbReference type="PANTHER" id="PTHR30055">
    <property type="entry name" value="HTH-TYPE TRANSCRIPTIONAL REGULATOR RUTR"/>
    <property type="match status" value="1"/>
</dbReference>
<dbReference type="PROSITE" id="PS01081">
    <property type="entry name" value="HTH_TETR_1"/>
    <property type="match status" value="1"/>
</dbReference>
<dbReference type="AlphaFoldDB" id="A0AA37UC71"/>
<dbReference type="GO" id="GO:0003700">
    <property type="term" value="F:DNA-binding transcription factor activity"/>
    <property type="evidence" value="ECO:0007669"/>
    <property type="project" value="TreeGrafter"/>
</dbReference>
<protein>
    <submittedName>
        <fullName evidence="6">TetR family transcriptional regulator</fullName>
    </submittedName>
</protein>
<evidence type="ECO:0000256" key="4">
    <source>
        <dbReference type="PROSITE-ProRule" id="PRU00335"/>
    </source>
</evidence>
<dbReference type="InterPro" id="IPR023772">
    <property type="entry name" value="DNA-bd_HTH_TetR-type_CS"/>
</dbReference>
<dbReference type="PANTHER" id="PTHR30055:SF238">
    <property type="entry name" value="MYCOFACTOCIN BIOSYNTHESIS TRANSCRIPTIONAL REGULATOR MFTR-RELATED"/>
    <property type="match status" value="1"/>
</dbReference>
<dbReference type="RefSeq" id="WP_284230144.1">
    <property type="nucleotide sequence ID" value="NZ_BSUL01000001.1"/>
</dbReference>
<dbReference type="PRINTS" id="PR00455">
    <property type="entry name" value="HTHTETR"/>
</dbReference>
<dbReference type="InterPro" id="IPR050109">
    <property type="entry name" value="HTH-type_TetR-like_transc_reg"/>
</dbReference>
<evidence type="ECO:0000256" key="2">
    <source>
        <dbReference type="ARBA" id="ARBA00023125"/>
    </source>
</evidence>